<sequence length="169" mass="18122">MDEVFGFQNAASSSYQRRHFMPAPRLQHLCDGLCALLATAPPVLGPDDRGLTAFTLSLHGTPVTVLQHESRDPETAFVVVELGTLPPELELTALRQLMEANFALLGRDAPSFARHPGSQKVLLQWAVAVSTATPASLHASCMRATVLAADWLALARDGLPLPAMPTVFA</sequence>
<proteinExistence type="predicted"/>
<name>A0A936ZLM0_9BURK</name>
<evidence type="ECO:0008006" key="3">
    <source>
        <dbReference type="Google" id="ProtNLM"/>
    </source>
</evidence>
<dbReference type="RefSeq" id="WP_201686289.1">
    <property type="nucleotide sequence ID" value="NZ_JAEQNA010000012.1"/>
</dbReference>
<dbReference type="EMBL" id="JAEQNA010000012">
    <property type="protein sequence ID" value="MBL0423147.1"/>
    <property type="molecule type" value="Genomic_DNA"/>
</dbReference>
<gene>
    <name evidence="1" type="ORF">JI739_22620</name>
</gene>
<dbReference type="SUPFAM" id="SSF69635">
    <property type="entry name" value="Type III secretory system chaperone-like"/>
    <property type="match status" value="1"/>
</dbReference>
<evidence type="ECO:0000313" key="1">
    <source>
        <dbReference type="EMBL" id="MBL0423147.1"/>
    </source>
</evidence>
<organism evidence="1 2">
    <name type="scientific">Ramlibacter aurantiacus</name>
    <dbReference type="NCBI Taxonomy" id="2801330"/>
    <lineage>
        <taxon>Bacteria</taxon>
        <taxon>Pseudomonadati</taxon>
        <taxon>Pseudomonadota</taxon>
        <taxon>Betaproteobacteria</taxon>
        <taxon>Burkholderiales</taxon>
        <taxon>Comamonadaceae</taxon>
        <taxon>Ramlibacter</taxon>
    </lineage>
</organism>
<reference evidence="1" key="1">
    <citation type="submission" date="2021-01" db="EMBL/GenBank/DDBJ databases">
        <title>Ramlibacter sp. strain AW1 16S ribosomal RNA gene Genome sequencing and assembly.</title>
        <authorList>
            <person name="Kang M."/>
        </authorList>
    </citation>
    <scope>NUCLEOTIDE SEQUENCE</scope>
    <source>
        <strain evidence="1">AW1</strain>
    </source>
</reference>
<keyword evidence="2" id="KW-1185">Reference proteome</keyword>
<accession>A0A936ZLM0</accession>
<protein>
    <recommendedName>
        <fullName evidence="3">Tir chaperone family protein</fullName>
    </recommendedName>
</protein>
<dbReference type="AlphaFoldDB" id="A0A936ZLM0"/>
<dbReference type="Gene3D" id="3.30.1460.10">
    <property type="match status" value="1"/>
</dbReference>
<evidence type="ECO:0000313" key="2">
    <source>
        <dbReference type="Proteomes" id="UP000613011"/>
    </source>
</evidence>
<dbReference type="Proteomes" id="UP000613011">
    <property type="component" value="Unassembled WGS sequence"/>
</dbReference>
<comment type="caution">
    <text evidence="1">The sequence shown here is derived from an EMBL/GenBank/DDBJ whole genome shotgun (WGS) entry which is preliminary data.</text>
</comment>